<dbReference type="Gene3D" id="1.10.8.420">
    <property type="entry name" value="RecR Domain 1"/>
    <property type="match status" value="1"/>
</dbReference>
<dbReference type="PROSITE" id="PS50880">
    <property type="entry name" value="TOPRIM"/>
    <property type="match status" value="1"/>
</dbReference>
<accession>A0A918RTW5</accession>
<gene>
    <name evidence="7 9" type="primary">recR</name>
    <name evidence="9" type="ORF">GCM10008090_19030</name>
</gene>
<dbReference type="RefSeq" id="WP_189400174.1">
    <property type="nucleotide sequence ID" value="NZ_BMXA01000002.1"/>
</dbReference>
<keyword evidence="2 7" id="KW-0227">DNA damage</keyword>
<dbReference type="GO" id="GO:0003677">
    <property type="term" value="F:DNA binding"/>
    <property type="evidence" value="ECO:0007669"/>
    <property type="project" value="UniProtKB-UniRule"/>
</dbReference>
<organism evidence="9 10">
    <name type="scientific">Arenicella chitinivorans</name>
    <dbReference type="NCBI Taxonomy" id="1329800"/>
    <lineage>
        <taxon>Bacteria</taxon>
        <taxon>Pseudomonadati</taxon>
        <taxon>Pseudomonadota</taxon>
        <taxon>Gammaproteobacteria</taxon>
        <taxon>Arenicellales</taxon>
        <taxon>Arenicellaceae</taxon>
        <taxon>Arenicella</taxon>
    </lineage>
</organism>
<dbReference type="SMART" id="SM00493">
    <property type="entry name" value="TOPRIM"/>
    <property type="match status" value="1"/>
</dbReference>
<evidence type="ECO:0000259" key="8">
    <source>
        <dbReference type="PROSITE" id="PS50880"/>
    </source>
</evidence>
<dbReference type="AlphaFoldDB" id="A0A918RTW5"/>
<evidence type="ECO:0000256" key="3">
    <source>
        <dbReference type="ARBA" id="ARBA00022771"/>
    </source>
</evidence>
<sequence length="200" mass="21965">MVLSSAIEALKEALKALPGVGPKNAQRMAFHLLERDREGAKKIADALNNALEKITSCERCNTFCESTLCDICASEKRDKSLLCVVETPADLQAIEQVGAYQGLYFVLMGKLSPLEGIGPDQLGFKRLNQIVAENEIHEVIIATNITAEGETTADYTQQMLMPYDVKITRLARGVPVGGELEYMDQRTLAAAFKDRRATSQ</sequence>
<dbReference type="Pfam" id="PF13662">
    <property type="entry name" value="Toprim_4"/>
    <property type="match status" value="1"/>
</dbReference>
<dbReference type="InterPro" id="IPR000093">
    <property type="entry name" value="DNA_Rcmb_RecR"/>
</dbReference>
<dbReference type="Gene3D" id="6.10.250.240">
    <property type="match status" value="1"/>
</dbReference>
<keyword evidence="3 7" id="KW-0863">Zinc-finger</keyword>
<dbReference type="HAMAP" id="MF_00017">
    <property type="entry name" value="RecR"/>
    <property type="match status" value="1"/>
</dbReference>
<keyword evidence="6 7" id="KW-0234">DNA repair</keyword>
<dbReference type="InterPro" id="IPR006171">
    <property type="entry name" value="TOPRIM_dom"/>
</dbReference>
<protein>
    <recommendedName>
        <fullName evidence="7">Recombination protein RecR</fullName>
    </recommendedName>
</protein>
<dbReference type="GO" id="GO:0006281">
    <property type="term" value="P:DNA repair"/>
    <property type="evidence" value="ECO:0007669"/>
    <property type="project" value="UniProtKB-UniRule"/>
</dbReference>
<evidence type="ECO:0000256" key="5">
    <source>
        <dbReference type="ARBA" id="ARBA00023172"/>
    </source>
</evidence>
<evidence type="ECO:0000256" key="6">
    <source>
        <dbReference type="ARBA" id="ARBA00023204"/>
    </source>
</evidence>
<dbReference type="PANTHER" id="PTHR30446:SF0">
    <property type="entry name" value="RECOMBINATION PROTEIN RECR"/>
    <property type="match status" value="1"/>
</dbReference>
<dbReference type="CDD" id="cd01025">
    <property type="entry name" value="TOPRIM_recR"/>
    <property type="match status" value="1"/>
</dbReference>
<dbReference type="PANTHER" id="PTHR30446">
    <property type="entry name" value="RECOMBINATION PROTEIN RECR"/>
    <property type="match status" value="1"/>
</dbReference>
<name>A0A918RTW5_9GAMM</name>
<dbReference type="GO" id="GO:0006310">
    <property type="term" value="P:DNA recombination"/>
    <property type="evidence" value="ECO:0007669"/>
    <property type="project" value="UniProtKB-UniRule"/>
</dbReference>
<keyword evidence="10" id="KW-1185">Reference proteome</keyword>
<evidence type="ECO:0000256" key="1">
    <source>
        <dbReference type="ARBA" id="ARBA00022723"/>
    </source>
</evidence>
<dbReference type="Gene3D" id="3.40.1360.10">
    <property type="match status" value="1"/>
</dbReference>
<comment type="function">
    <text evidence="7">May play a role in DNA repair. It seems to be involved in an RecBC-independent recombinational process of DNA repair. It may act with RecF and RecO.</text>
</comment>
<dbReference type="GO" id="GO:0008270">
    <property type="term" value="F:zinc ion binding"/>
    <property type="evidence" value="ECO:0007669"/>
    <property type="project" value="UniProtKB-KW"/>
</dbReference>
<dbReference type="SUPFAM" id="SSF111304">
    <property type="entry name" value="Recombination protein RecR"/>
    <property type="match status" value="1"/>
</dbReference>
<dbReference type="InterPro" id="IPR023627">
    <property type="entry name" value="Rcmb_RecR"/>
</dbReference>
<dbReference type="EMBL" id="BMXA01000002">
    <property type="protein sequence ID" value="GHA09256.1"/>
    <property type="molecule type" value="Genomic_DNA"/>
</dbReference>
<evidence type="ECO:0000256" key="7">
    <source>
        <dbReference type="HAMAP-Rule" id="MF_00017"/>
    </source>
</evidence>
<dbReference type="Pfam" id="PF21176">
    <property type="entry name" value="RecR_HhH"/>
    <property type="match status" value="1"/>
</dbReference>
<feature type="domain" description="Toprim" evidence="8">
    <location>
        <begin position="80"/>
        <end position="175"/>
    </location>
</feature>
<keyword evidence="4 7" id="KW-0862">Zinc</keyword>
<evidence type="ECO:0000256" key="4">
    <source>
        <dbReference type="ARBA" id="ARBA00022833"/>
    </source>
</evidence>
<reference evidence="9" key="2">
    <citation type="submission" date="2020-09" db="EMBL/GenBank/DDBJ databases">
        <authorList>
            <person name="Sun Q."/>
            <person name="Kim S."/>
        </authorList>
    </citation>
    <scope>NUCLEOTIDE SEQUENCE</scope>
    <source>
        <strain evidence="9">KCTC 12711</strain>
    </source>
</reference>
<dbReference type="Pfam" id="PF21175">
    <property type="entry name" value="RecR_C"/>
    <property type="match status" value="1"/>
</dbReference>
<keyword evidence="5 7" id="KW-0233">DNA recombination</keyword>
<evidence type="ECO:0000256" key="2">
    <source>
        <dbReference type="ARBA" id="ARBA00022763"/>
    </source>
</evidence>
<dbReference type="InterPro" id="IPR015967">
    <property type="entry name" value="Rcmb_RecR_Znf"/>
</dbReference>
<proteinExistence type="inferred from homology"/>
<reference evidence="9" key="1">
    <citation type="journal article" date="2014" name="Int. J. Syst. Evol. Microbiol.">
        <title>Complete genome sequence of Corynebacterium casei LMG S-19264T (=DSM 44701T), isolated from a smear-ripened cheese.</title>
        <authorList>
            <consortium name="US DOE Joint Genome Institute (JGI-PGF)"/>
            <person name="Walter F."/>
            <person name="Albersmeier A."/>
            <person name="Kalinowski J."/>
            <person name="Ruckert C."/>
        </authorList>
    </citation>
    <scope>NUCLEOTIDE SEQUENCE</scope>
    <source>
        <strain evidence="9">KCTC 12711</strain>
    </source>
</reference>
<evidence type="ECO:0000313" key="10">
    <source>
        <dbReference type="Proteomes" id="UP000614811"/>
    </source>
</evidence>
<comment type="similarity">
    <text evidence="7">Belongs to the RecR family.</text>
</comment>
<dbReference type="InterPro" id="IPR034137">
    <property type="entry name" value="TOPRIM_RecR"/>
</dbReference>
<evidence type="ECO:0000313" key="9">
    <source>
        <dbReference type="EMBL" id="GHA09256.1"/>
    </source>
</evidence>
<dbReference type="Proteomes" id="UP000614811">
    <property type="component" value="Unassembled WGS sequence"/>
</dbReference>
<feature type="zinc finger region" description="C4-type" evidence="7">
    <location>
        <begin position="57"/>
        <end position="72"/>
    </location>
</feature>
<keyword evidence="1 7" id="KW-0479">Metal-binding</keyword>
<dbReference type="NCBIfam" id="TIGR00615">
    <property type="entry name" value="recR"/>
    <property type="match status" value="1"/>
</dbReference>
<comment type="caution">
    <text evidence="9">The sequence shown here is derived from an EMBL/GenBank/DDBJ whole genome shotgun (WGS) entry which is preliminary data.</text>
</comment>
<dbReference type="PROSITE" id="PS01300">
    <property type="entry name" value="RECR"/>
    <property type="match status" value="1"/>
</dbReference>